<comment type="caution">
    <text evidence="2">The sequence shown here is derived from an EMBL/GenBank/DDBJ whole genome shotgun (WGS) entry which is preliminary data.</text>
</comment>
<dbReference type="Proteomes" id="UP001367676">
    <property type="component" value="Unassembled WGS sequence"/>
</dbReference>
<dbReference type="AlphaFoldDB" id="A0AAN9TJH5"/>
<proteinExistence type="predicted"/>
<dbReference type="EMBL" id="JBBCAQ010000020">
    <property type="protein sequence ID" value="KAK7592729.1"/>
    <property type="molecule type" value="Genomic_DNA"/>
</dbReference>
<name>A0AAN9TJH5_9HEMI</name>
<accession>A0AAN9TJH5</accession>
<evidence type="ECO:0000313" key="2">
    <source>
        <dbReference type="EMBL" id="KAK7592729.1"/>
    </source>
</evidence>
<evidence type="ECO:0000256" key="1">
    <source>
        <dbReference type="SAM" id="MobiDB-lite"/>
    </source>
</evidence>
<organism evidence="2 3">
    <name type="scientific">Parthenolecanium corni</name>
    <dbReference type="NCBI Taxonomy" id="536013"/>
    <lineage>
        <taxon>Eukaryota</taxon>
        <taxon>Metazoa</taxon>
        <taxon>Ecdysozoa</taxon>
        <taxon>Arthropoda</taxon>
        <taxon>Hexapoda</taxon>
        <taxon>Insecta</taxon>
        <taxon>Pterygota</taxon>
        <taxon>Neoptera</taxon>
        <taxon>Paraneoptera</taxon>
        <taxon>Hemiptera</taxon>
        <taxon>Sternorrhyncha</taxon>
        <taxon>Coccoidea</taxon>
        <taxon>Coccidae</taxon>
        <taxon>Parthenolecanium</taxon>
    </lineage>
</organism>
<feature type="compositionally biased region" description="Basic and acidic residues" evidence="1">
    <location>
        <begin position="213"/>
        <end position="230"/>
    </location>
</feature>
<evidence type="ECO:0000313" key="3">
    <source>
        <dbReference type="Proteomes" id="UP001367676"/>
    </source>
</evidence>
<feature type="compositionally biased region" description="Polar residues" evidence="1">
    <location>
        <begin position="177"/>
        <end position="186"/>
    </location>
</feature>
<protein>
    <submittedName>
        <fullName evidence="2">Uncharacterized protein</fullName>
    </submittedName>
</protein>
<keyword evidence="3" id="KW-1185">Reference proteome</keyword>
<gene>
    <name evidence="2" type="ORF">V9T40_007481</name>
</gene>
<feature type="region of interest" description="Disordered" evidence="1">
    <location>
        <begin position="177"/>
        <end position="230"/>
    </location>
</feature>
<reference evidence="2 3" key="1">
    <citation type="submission" date="2024-03" db="EMBL/GenBank/DDBJ databases">
        <title>Adaptation during the transition from Ophiocordyceps entomopathogen to insect associate is accompanied by gene loss and intensified selection.</title>
        <authorList>
            <person name="Ward C.M."/>
            <person name="Onetto C.A."/>
            <person name="Borneman A.R."/>
        </authorList>
    </citation>
    <scope>NUCLEOTIDE SEQUENCE [LARGE SCALE GENOMIC DNA]</scope>
    <source>
        <strain evidence="2">AWRI1</strain>
        <tissue evidence="2">Single Adult Female</tissue>
    </source>
</reference>
<sequence length="230" mass="25770">MWLEVEKTWPRAKEPTRKIVDCGIIGWRLAETSKGQYLPLSGRIGTGMRIEATYSLVQLRNSGEAEPELAESRLNDLKLKMENQTKPNQTSRGGKSNAQNGSLVNHSGIHVSVFVAKSNKESCGLFENGVKKKWVDVAEHVSFDDNAAISAQVPIRNDKRFAFGAYSLSILERNGNTSEITEPTTHSTERRRSTMNQRRTKVEPNEQPTTENSRCHSPDCKAREHRSSST</sequence>